<dbReference type="Proteomes" id="UP001478862">
    <property type="component" value="Unassembled WGS sequence"/>
</dbReference>
<reference evidence="1 2" key="1">
    <citation type="submission" date="2024-06" db="EMBL/GenBank/DDBJ databases">
        <title>Lysinibacillus zambalefons sp. nov., a Novel Firmicute Isolated from the Poon Bato Zambales Hyperalkaline Spring.</title>
        <authorList>
            <person name="Aja J.A."/>
            <person name="Lazaro J.E.H."/>
            <person name="Llorin L.D."/>
            <person name="Lim K.R."/>
            <person name="Teodosio J."/>
            <person name="Dalisay D.S."/>
        </authorList>
    </citation>
    <scope>NUCLEOTIDE SEQUENCE [LARGE SCALE GENOMIC DNA]</scope>
    <source>
        <strain evidence="1 2">M3</strain>
    </source>
</reference>
<dbReference type="EMBL" id="JBEGDG010000034">
    <property type="protein sequence ID" value="MEQ6357752.1"/>
    <property type="molecule type" value="Genomic_DNA"/>
</dbReference>
<sequence>METLNTNERTYKIEFIPFEDKVGLNEDGIYDNIYRGFNIEIRFCEEIFYARIYKESQDEISFGSNPYPVFGEDLENVKKYFQEKHGIQRFKYYDQDRDEASYVKF</sequence>
<proteinExistence type="predicted"/>
<evidence type="ECO:0000313" key="2">
    <source>
        <dbReference type="Proteomes" id="UP001478862"/>
    </source>
</evidence>
<evidence type="ECO:0000313" key="1">
    <source>
        <dbReference type="EMBL" id="MEQ6357752.1"/>
    </source>
</evidence>
<gene>
    <name evidence="1" type="ORF">ABNX05_24400</name>
</gene>
<organism evidence="1 2">
    <name type="scientific">Lysinibacillus zambalensis</name>
    <dbReference type="NCBI Taxonomy" id="3160866"/>
    <lineage>
        <taxon>Bacteria</taxon>
        <taxon>Bacillati</taxon>
        <taxon>Bacillota</taxon>
        <taxon>Bacilli</taxon>
        <taxon>Bacillales</taxon>
        <taxon>Bacillaceae</taxon>
        <taxon>Lysinibacillus</taxon>
    </lineage>
</organism>
<name>A0ABV1MZ23_9BACI</name>
<protein>
    <submittedName>
        <fullName evidence="1">Uncharacterized protein</fullName>
    </submittedName>
</protein>
<accession>A0ABV1MZ23</accession>
<comment type="caution">
    <text evidence="1">The sequence shown here is derived from an EMBL/GenBank/DDBJ whole genome shotgun (WGS) entry which is preliminary data.</text>
</comment>
<dbReference type="RefSeq" id="WP_349662067.1">
    <property type="nucleotide sequence ID" value="NZ_JBEGDG010000034.1"/>
</dbReference>
<keyword evidence="2" id="KW-1185">Reference proteome</keyword>